<keyword evidence="6" id="KW-1185">Reference proteome</keyword>
<dbReference type="InterPro" id="IPR002022">
    <property type="entry name" value="Pec_lyase"/>
</dbReference>
<dbReference type="STRING" id="69222.BG55_15605"/>
<dbReference type="Proteomes" id="UP000019918">
    <property type="component" value="Unassembled WGS sequence"/>
</dbReference>
<evidence type="ECO:0000256" key="2">
    <source>
        <dbReference type="RuleBase" id="RU361173"/>
    </source>
</evidence>
<protein>
    <submittedName>
        <fullName evidence="5">Type III helper protein HopAK1</fullName>
    </submittedName>
</protein>
<feature type="compositionally biased region" description="Low complexity" evidence="3">
    <location>
        <begin position="180"/>
        <end position="219"/>
    </location>
</feature>
<dbReference type="OrthoDB" id="6521850at2"/>
<dbReference type="PANTHER" id="PTHR31683">
    <property type="entry name" value="PECTATE LYASE 18-RELATED"/>
    <property type="match status" value="1"/>
</dbReference>
<evidence type="ECO:0000259" key="4">
    <source>
        <dbReference type="SMART" id="SM00656"/>
    </source>
</evidence>
<accession>A0A014NLL1</accession>
<feature type="domain" description="Pectate lyase" evidence="4">
    <location>
        <begin position="288"/>
        <end position="511"/>
    </location>
</feature>
<feature type="compositionally biased region" description="Gly residues" evidence="3">
    <location>
        <begin position="105"/>
        <end position="124"/>
    </location>
</feature>
<feature type="compositionally biased region" description="Low complexity" evidence="3">
    <location>
        <begin position="245"/>
        <end position="270"/>
    </location>
</feature>
<evidence type="ECO:0000313" key="5">
    <source>
        <dbReference type="EMBL" id="EXU74670.1"/>
    </source>
</evidence>
<dbReference type="InterPro" id="IPR011050">
    <property type="entry name" value="Pectin_lyase_fold/virulence"/>
</dbReference>
<name>A0A014NLL1_9GAMM</name>
<dbReference type="GO" id="GO:0005576">
    <property type="term" value="C:extracellular region"/>
    <property type="evidence" value="ECO:0007669"/>
    <property type="project" value="UniProtKB-SubCell"/>
</dbReference>
<comment type="similarity">
    <text evidence="2">Belongs to the polysaccharide lyase 1 family.</text>
</comment>
<feature type="region of interest" description="Disordered" evidence="3">
    <location>
        <begin position="179"/>
        <end position="272"/>
    </location>
</feature>
<feature type="compositionally biased region" description="Polar residues" evidence="3">
    <location>
        <begin position="42"/>
        <end position="73"/>
    </location>
</feature>
<dbReference type="SUPFAM" id="SSF51126">
    <property type="entry name" value="Pectin lyase-like"/>
    <property type="match status" value="1"/>
</dbReference>
<keyword evidence="2" id="KW-0624">Polysaccharide degradation</keyword>
<dbReference type="Gene3D" id="2.160.20.10">
    <property type="entry name" value="Single-stranded right-handed beta-helix, Pectin lyase-like"/>
    <property type="match status" value="1"/>
</dbReference>
<dbReference type="PANTHER" id="PTHR31683:SF18">
    <property type="entry name" value="PECTATE LYASE 21-RELATED"/>
    <property type="match status" value="1"/>
</dbReference>
<feature type="compositionally biased region" description="Polar residues" evidence="3">
    <location>
        <begin position="142"/>
        <end position="162"/>
    </location>
</feature>
<proteinExistence type="inferred from homology"/>
<evidence type="ECO:0000313" key="6">
    <source>
        <dbReference type="Proteomes" id="UP000019918"/>
    </source>
</evidence>
<dbReference type="Pfam" id="PF00544">
    <property type="entry name" value="Pectate_lyase_4"/>
    <property type="match status" value="1"/>
</dbReference>
<keyword evidence="1 2" id="KW-0456">Lyase</keyword>
<evidence type="ECO:0000256" key="1">
    <source>
        <dbReference type="ARBA" id="ARBA00023239"/>
    </source>
</evidence>
<feature type="compositionally biased region" description="Polar residues" evidence="3">
    <location>
        <begin position="220"/>
        <end position="237"/>
    </location>
</feature>
<dbReference type="GO" id="GO:0000272">
    <property type="term" value="P:polysaccharide catabolic process"/>
    <property type="evidence" value="ECO:0007669"/>
    <property type="project" value="UniProtKB-KW"/>
</dbReference>
<feature type="compositionally biased region" description="Polar residues" evidence="3">
    <location>
        <begin position="1"/>
        <end position="24"/>
    </location>
</feature>
<gene>
    <name evidence="5" type="ORF">BG55_15605</name>
</gene>
<dbReference type="InterPro" id="IPR012334">
    <property type="entry name" value="Pectin_lyas_fold"/>
</dbReference>
<organism evidence="5 6">
    <name type="scientific">Erwinia mallotivora</name>
    <dbReference type="NCBI Taxonomy" id="69222"/>
    <lineage>
        <taxon>Bacteria</taxon>
        <taxon>Pseudomonadati</taxon>
        <taxon>Pseudomonadota</taxon>
        <taxon>Gammaproteobacteria</taxon>
        <taxon>Enterobacterales</taxon>
        <taxon>Erwiniaceae</taxon>
        <taxon>Erwinia</taxon>
    </lineage>
</organism>
<dbReference type="RefSeq" id="WP_052018868.1">
    <property type="nucleotide sequence ID" value="NZ_JFHN01000055.1"/>
</dbReference>
<comment type="subcellular location">
    <subcellularLocation>
        <location evidence="2">Secreted</location>
    </subcellularLocation>
</comment>
<keyword evidence="2" id="KW-0964">Secreted</keyword>
<feature type="region of interest" description="Disordered" evidence="3">
    <location>
        <begin position="98"/>
        <end position="162"/>
    </location>
</feature>
<dbReference type="SMART" id="SM00656">
    <property type="entry name" value="Amb_all"/>
    <property type="match status" value="1"/>
</dbReference>
<dbReference type="AlphaFoldDB" id="A0A014NLL1"/>
<dbReference type="GO" id="GO:0030570">
    <property type="term" value="F:pectate lyase activity"/>
    <property type="evidence" value="ECO:0007669"/>
    <property type="project" value="InterPro"/>
</dbReference>
<reference evidence="5 6" key="1">
    <citation type="submission" date="2014-02" db="EMBL/GenBank/DDBJ databases">
        <title>Draft genome of Erwinia mallotivora strain BT-MARDI, a papaya dieback pathogen.</title>
        <authorList>
            <person name="Redzuan R."/>
            <person name="Abu Bakar N."/>
            <person name="Badrun R."/>
            <person name="Mohd Raih M.F."/>
            <person name="Rozano L."/>
            <person name="Mat Amin N."/>
        </authorList>
    </citation>
    <scope>NUCLEOTIDE SEQUENCE [LARGE SCALE GENOMIC DNA]</scope>
    <source>
        <strain evidence="5 6">BT-MARDI</strain>
    </source>
</reference>
<keyword evidence="2" id="KW-0119">Carbohydrate metabolism</keyword>
<sequence>MMIQNRVTGLSTPTFSESAGSQAQDPLKQSLAGCHGAGGGSFSSVSNSPISYGKTTSPDALQSGAAGTNSGQPTLQSALTQIAQLLRELLPLLLSRMSQNNQSSGTGGGQQGSGSSLGGSGQQGSGQNTSGTNNPIDFSKFASPSNNLPATNSGTSSSDSIKGTSLAAAPVSVNSPVKETSLAASPVTTSSTSSDTSSIKGTSLAASPVTTSSSGSTPAKETSTDNTTVSAPTSKSVAATPAADATHSVSSTSKVSATSATSEVSSSKSTGLAGMTGFAKAANTTGGAGGKVVTVSTVDELQKSLEGDEPTTIKLSKDLSSADKVVLKFGANKTLEGTSEGTGLHNIYLASDKTAGNDVFQNLNFTHDDRYRANGDIPLFISNGSGYWIDHNTFSGTKDKDATGLDKLLYVGGTADNVTLSNSVFKDNEYGVILGQPDDSASAKQTYGGYPRMTIANNVFDNLDVRAPGLMRQGKFDVYNNTINNFHLGYTIASNATVLSQSNYFNGGYDVNAKSSNSGVLDDKGDAAGFKDIGSNVSFKQSSATTDWVPDYSRTIKTPEEANAYNLANAGAGKGSFAS</sequence>
<feature type="compositionally biased region" description="Low complexity" evidence="3">
    <location>
        <begin position="125"/>
        <end position="134"/>
    </location>
</feature>
<dbReference type="PATRIC" id="fig|69222.5.peg.3192"/>
<feature type="region of interest" description="Disordered" evidence="3">
    <location>
        <begin position="1"/>
        <end position="73"/>
    </location>
</feature>
<dbReference type="EMBL" id="JFHN01000055">
    <property type="protein sequence ID" value="EXU74670.1"/>
    <property type="molecule type" value="Genomic_DNA"/>
</dbReference>
<dbReference type="InterPro" id="IPR045032">
    <property type="entry name" value="PEL"/>
</dbReference>
<evidence type="ECO:0000256" key="3">
    <source>
        <dbReference type="SAM" id="MobiDB-lite"/>
    </source>
</evidence>
<comment type="caution">
    <text evidence="5">The sequence shown here is derived from an EMBL/GenBank/DDBJ whole genome shotgun (WGS) entry which is preliminary data.</text>
</comment>